<sequence length="232" mass="25701">MLSSLIKTIASLAMVGTFLTGCATSTLIQKDHRTHTRDVKTLLVDDQVVAFGKLAQVQSHLPADSLVIAGYKNSYVLTQGGAQFIRLINKLDAKNIQMTKELSFYSEKNDGHFSGTLPLSYVKLQEDINKKDLEFYIENGAEECSTSSDKRMNAQRFCFNLKLAGVVYPVAGNIASLKALSKPYQVNIYTMKEESYQSKSGLNPLQKLVLFPFAVAIDVISLPFQAAEKIFD</sequence>
<comment type="caution">
    <text evidence="2">The sequence shown here is derived from an EMBL/GenBank/DDBJ whole genome shotgun (WGS) entry which is preliminary data.</text>
</comment>
<reference evidence="2 3" key="1">
    <citation type="submission" date="2016-07" db="EMBL/GenBank/DDBJ databases">
        <title>Acinetobacter sp. ANC 4603.</title>
        <authorList>
            <person name="Radolfova-Krizova L."/>
            <person name="Nemec A."/>
        </authorList>
    </citation>
    <scope>NUCLEOTIDE SEQUENCE [LARGE SCALE GENOMIC DNA]</scope>
    <source>
        <strain evidence="2 3">ANC 4603</strain>
    </source>
</reference>
<feature type="signal peptide" evidence="1">
    <location>
        <begin position="1"/>
        <end position="23"/>
    </location>
</feature>
<proteinExistence type="predicted"/>
<dbReference type="OrthoDB" id="6656764at2"/>
<accession>A0A1C3D0E9</accession>
<keyword evidence="3" id="KW-1185">Reference proteome</keyword>
<evidence type="ECO:0000313" key="3">
    <source>
        <dbReference type="Proteomes" id="UP000186553"/>
    </source>
</evidence>
<dbReference type="EMBL" id="MBDL01000001">
    <property type="protein sequence ID" value="ODA14511.1"/>
    <property type="molecule type" value="Genomic_DNA"/>
</dbReference>
<dbReference type="PROSITE" id="PS51257">
    <property type="entry name" value="PROKAR_LIPOPROTEIN"/>
    <property type="match status" value="1"/>
</dbReference>
<dbReference type="STRING" id="1891224.BBP83_01520"/>
<evidence type="ECO:0000313" key="2">
    <source>
        <dbReference type="EMBL" id="ODA14511.1"/>
    </source>
</evidence>
<gene>
    <name evidence="2" type="ORF">BBP83_01520</name>
</gene>
<organism evidence="2 3">
    <name type="scientific">Acinetobacter celticus</name>
    <dbReference type="NCBI Taxonomy" id="1891224"/>
    <lineage>
        <taxon>Bacteria</taxon>
        <taxon>Pseudomonadati</taxon>
        <taxon>Pseudomonadota</taxon>
        <taxon>Gammaproteobacteria</taxon>
        <taxon>Moraxellales</taxon>
        <taxon>Moraxellaceae</taxon>
        <taxon>Acinetobacter</taxon>
    </lineage>
</organism>
<evidence type="ECO:0008006" key="4">
    <source>
        <dbReference type="Google" id="ProtNLM"/>
    </source>
</evidence>
<dbReference type="AlphaFoldDB" id="A0A1C3D0E9"/>
<keyword evidence="1" id="KW-0732">Signal</keyword>
<feature type="chain" id="PRO_5008671808" description="Lipoprotein" evidence="1">
    <location>
        <begin position="24"/>
        <end position="232"/>
    </location>
</feature>
<dbReference type="RefSeq" id="WP_068885649.1">
    <property type="nucleotide sequence ID" value="NZ_CBCRUU010000011.1"/>
</dbReference>
<evidence type="ECO:0000256" key="1">
    <source>
        <dbReference type="SAM" id="SignalP"/>
    </source>
</evidence>
<protein>
    <recommendedName>
        <fullName evidence="4">Lipoprotein</fullName>
    </recommendedName>
</protein>
<name>A0A1C3D0E9_9GAMM</name>
<dbReference type="Proteomes" id="UP000186553">
    <property type="component" value="Unassembled WGS sequence"/>
</dbReference>